<protein>
    <submittedName>
        <fullName evidence="2">Uncharacterized protein</fullName>
    </submittedName>
</protein>
<reference evidence="2" key="1">
    <citation type="submission" date="2018-11" db="EMBL/GenBank/DDBJ databases">
        <authorList>
            <person name="Grassa J C."/>
        </authorList>
    </citation>
    <scope>NUCLEOTIDE SEQUENCE [LARGE SCALE GENOMIC DNA]</scope>
</reference>
<dbReference type="EnsemblPlants" id="evm.model.05.1369">
    <property type="protein sequence ID" value="cds.evm.model.05.1369"/>
    <property type="gene ID" value="evm.TU.05.1369"/>
</dbReference>
<proteinExistence type="predicted"/>
<evidence type="ECO:0000313" key="3">
    <source>
        <dbReference type="Proteomes" id="UP000596661"/>
    </source>
</evidence>
<dbReference type="EMBL" id="UZAU01000532">
    <property type="status" value="NOT_ANNOTATED_CDS"/>
    <property type="molecule type" value="Genomic_DNA"/>
</dbReference>
<dbReference type="AlphaFoldDB" id="A0A803PL23"/>
<name>A0A803PL23_CANSA</name>
<accession>A0A803PL23</accession>
<dbReference type="Proteomes" id="UP000596661">
    <property type="component" value="Chromosome 5"/>
</dbReference>
<sequence length="85" mass="10040">MDIDFESMFKSSTQADKRFRKKASFLAYATHHRSSQRIEMLETQLHQIKENSDVVAKKWSNAKDEVSRTKDEAEKQHQAEQQKIK</sequence>
<reference evidence="2" key="2">
    <citation type="submission" date="2021-03" db="UniProtKB">
        <authorList>
            <consortium name="EnsemblPlants"/>
        </authorList>
    </citation>
    <scope>IDENTIFICATION</scope>
</reference>
<organism evidence="2 3">
    <name type="scientific">Cannabis sativa</name>
    <name type="common">Hemp</name>
    <name type="synonym">Marijuana</name>
    <dbReference type="NCBI Taxonomy" id="3483"/>
    <lineage>
        <taxon>Eukaryota</taxon>
        <taxon>Viridiplantae</taxon>
        <taxon>Streptophyta</taxon>
        <taxon>Embryophyta</taxon>
        <taxon>Tracheophyta</taxon>
        <taxon>Spermatophyta</taxon>
        <taxon>Magnoliopsida</taxon>
        <taxon>eudicotyledons</taxon>
        <taxon>Gunneridae</taxon>
        <taxon>Pentapetalae</taxon>
        <taxon>rosids</taxon>
        <taxon>fabids</taxon>
        <taxon>Rosales</taxon>
        <taxon>Cannabaceae</taxon>
        <taxon>Cannabis</taxon>
    </lineage>
</organism>
<feature type="region of interest" description="Disordered" evidence="1">
    <location>
        <begin position="59"/>
        <end position="85"/>
    </location>
</feature>
<keyword evidence="3" id="KW-1185">Reference proteome</keyword>
<evidence type="ECO:0000256" key="1">
    <source>
        <dbReference type="SAM" id="MobiDB-lite"/>
    </source>
</evidence>
<evidence type="ECO:0000313" key="2">
    <source>
        <dbReference type="EnsemblPlants" id="cds.evm.model.05.1369"/>
    </source>
</evidence>
<dbReference type="Gramene" id="evm.model.05.1369">
    <property type="protein sequence ID" value="cds.evm.model.05.1369"/>
    <property type="gene ID" value="evm.TU.05.1369"/>
</dbReference>